<protein>
    <submittedName>
        <fullName evidence="3">Uncharacterized protein</fullName>
    </submittedName>
</protein>
<name>A0A255E8D2_9ACTN</name>
<evidence type="ECO:0000256" key="1">
    <source>
        <dbReference type="SAM" id="MobiDB-lite"/>
    </source>
</evidence>
<organism evidence="3 4">
    <name type="scientific">Parenemella sanctibonifatiensis</name>
    <dbReference type="NCBI Taxonomy" id="2016505"/>
    <lineage>
        <taxon>Bacteria</taxon>
        <taxon>Bacillati</taxon>
        <taxon>Actinomycetota</taxon>
        <taxon>Actinomycetes</taxon>
        <taxon>Propionibacteriales</taxon>
        <taxon>Propionibacteriaceae</taxon>
        <taxon>Parenemella</taxon>
    </lineage>
</organism>
<sequence length="65" mass="7260">MVRSGHGDNRVPRQHLTRRRLHCSRGRRVKYRPLRLPRIPVAGPMVIAVLVAINLTISAVGLTLG</sequence>
<evidence type="ECO:0000256" key="2">
    <source>
        <dbReference type="SAM" id="Phobius"/>
    </source>
</evidence>
<dbReference type="Proteomes" id="UP000216533">
    <property type="component" value="Unassembled WGS sequence"/>
</dbReference>
<keyword evidence="2" id="KW-0812">Transmembrane</keyword>
<evidence type="ECO:0000313" key="3">
    <source>
        <dbReference type="EMBL" id="OYN87837.1"/>
    </source>
</evidence>
<feature type="compositionally biased region" description="Basic residues" evidence="1">
    <location>
        <begin position="12"/>
        <end position="22"/>
    </location>
</feature>
<accession>A0A255E8D2</accession>
<gene>
    <name evidence="3" type="ORF">CGZ92_06120</name>
</gene>
<keyword evidence="2" id="KW-1133">Transmembrane helix</keyword>
<feature type="compositionally biased region" description="Basic and acidic residues" evidence="1">
    <location>
        <begin position="1"/>
        <end position="11"/>
    </location>
</feature>
<comment type="caution">
    <text evidence="3">The sequence shown here is derived from an EMBL/GenBank/DDBJ whole genome shotgun (WGS) entry which is preliminary data.</text>
</comment>
<dbReference type="EMBL" id="NMVI01000015">
    <property type="protein sequence ID" value="OYN87837.1"/>
    <property type="molecule type" value="Genomic_DNA"/>
</dbReference>
<feature type="region of interest" description="Disordered" evidence="1">
    <location>
        <begin position="1"/>
        <end position="22"/>
    </location>
</feature>
<reference evidence="3 4" key="1">
    <citation type="submission" date="2017-07" db="EMBL/GenBank/DDBJ databases">
        <title>Draft whole genome sequences of clinical Proprionibacteriaceae strains.</title>
        <authorList>
            <person name="Bernier A.-M."/>
            <person name="Bernard K."/>
            <person name="Domingo M.-C."/>
        </authorList>
    </citation>
    <scope>NUCLEOTIDE SEQUENCE [LARGE SCALE GENOMIC DNA]</scope>
    <source>
        <strain evidence="3 4">NML 160184</strain>
    </source>
</reference>
<feature type="transmembrane region" description="Helical" evidence="2">
    <location>
        <begin position="41"/>
        <end position="64"/>
    </location>
</feature>
<keyword evidence="2" id="KW-0472">Membrane</keyword>
<evidence type="ECO:0000313" key="4">
    <source>
        <dbReference type="Proteomes" id="UP000216533"/>
    </source>
</evidence>
<dbReference type="AlphaFoldDB" id="A0A255E8D2"/>
<proteinExistence type="predicted"/>